<protein>
    <recommendedName>
        <fullName evidence="9">Citrate transporter-like domain-containing protein</fullName>
    </recommendedName>
</protein>
<feature type="transmembrane region" description="Helical" evidence="8">
    <location>
        <begin position="112"/>
        <end position="132"/>
    </location>
</feature>
<accession>A0AAV7E0H0</accession>
<keyword evidence="4 8" id="KW-0812">Transmembrane</keyword>
<dbReference type="InterPro" id="IPR036259">
    <property type="entry name" value="MFS_trans_sf"/>
</dbReference>
<dbReference type="InterPro" id="IPR004680">
    <property type="entry name" value="Cit_transptr-like_dom"/>
</dbReference>
<name>A0AAV7E0H0_ARIFI</name>
<dbReference type="EMBL" id="JAINDJ010000007">
    <property type="protein sequence ID" value="KAG9441332.1"/>
    <property type="molecule type" value="Genomic_DNA"/>
</dbReference>
<feature type="transmembrane region" description="Helical" evidence="8">
    <location>
        <begin position="306"/>
        <end position="325"/>
    </location>
</feature>
<comment type="caution">
    <text evidence="10">The sequence shown here is derived from an EMBL/GenBank/DDBJ whole genome shotgun (WGS) entry which is preliminary data.</text>
</comment>
<keyword evidence="6 8" id="KW-0472">Membrane</keyword>
<dbReference type="GO" id="GO:0005886">
    <property type="term" value="C:plasma membrane"/>
    <property type="evidence" value="ECO:0007669"/>
    <property type="project" value="UniProtKB-SubCell"/>
</dbReference>
<evidence type="ECO:0000256" key="2">
    <source>
        <dbReference type="ARBA" id="ARBA00022448"/>
    </source>
</evidence>
<evidence type="ECO:0000256" key="7">
    <source>
        <dbReference type="SAM" id="MobiDB-lite"/>
    </source>
</evidence>
<feature type="domain" description="Citrate transporter-like" evidence="9">
    <location>
        <begin position="1"/>
        <end position="401"/>
    </location>
</feature>
<evidence type="ECO:0000256" key="6">
    <source>
        <dbReference type="ARBA" id="ARBA00023136"/>
    </source>
</evidence>
<keyword evidence="5 8" id="KW-1133">Transmembrane helix</keyword>
<keyword evidence="2" id="KW-0813">Transport</keyword>
<evidence type="ECO:0000313" key="11">
    <source>
        <dbReference type="Proteomes" id="UP000825729"/>
    </source>
</evidence>
<sequence>MVVSVYLEQADLFKYLGKLLSYKSKGGKDLLCRICFISALSSSLITNNTTCVILTEFVLEVARENNLPAEPFLLALASSANIGSSATPIGNPANLVITVQSGISFGNFVSGLIPSMLLGIVINIVVILCMYWRLLSVEKDEEPAVPEVVVEDEMVSDHALDLSPEINGLVHTPSASRESINIEIFQSPLNSFDNDSPKADSDRIDSNRCSIASRENDELPQTREDAESKGGYCTPIPNDVKENGESFKNSKEKWKRVLFKSCVYLMTFGMLVSMSMGLNMSWTALTTALALIVVDFKDAQSSLDKVSYSLLVFFCGMFITIAGFNQTGIPYAFWSLMEPHARIHSTLGVTVFAVVILVLSNIVSSVPTVLLLGDRVAAYATTLPAAEEEKLWLIMAWVSTISGNLSLLGSAANLIVCEHARRAISGYTLSFWHHLRFGVPSTIIIVAVGLPLIELGSN</sequence>
<comment type="subcellular location">
    <subcellularLocation>
        <location evidence="1">Cell membrane</location>
        <topology evidence="1">Multi-pass membrane protein</topology>
    </subcellularLocation>
</comment>
<evidence type="ECO:0000256" key="3">
    <source>
        <dbReference type="ARBA" id="ARBA00022475"/>
    </source>
</evidence>
<feature type="transmembrane region" description="Helical" evidence="8">
    <location>
        <begin position="392"/>
        <end position="416"/>
    </location>
</feature>
<evidence type="ECO:0000256" key="5">
    <source>
        <dbReference type="ARBA" id="ARBA00022989"/>
    </source>
</evidence>
<keyword evidence="3" id="KW-1003">Cell membrane</keyword>
<evidence type="ECO:0000259" key="9">
    <source>
        <dbReference type="Pfam" id="PF03600"/>
    </source>
</evidence>
<proteinExistence type="predicted"/>
<dbReference type="GO" id="GO:0055085">
    <property type="term" value="P:transmembrane transport"/>
    <property type="evidence" value="ECO:0007669"/>
    <property type="project" value="InterPro"/>
</dbReference>
<dbReference type="Proteomes" id="UP000825729">
    <property type="component" value="Unassembled WGS sequence"/>
</dbReference>
<evidence type="ECO:0000256" key="8">
    <source>
        <dbReference type="SAM" id="Phobius"/>
    </source>
</evidence>
<dbReference type="CDD" id="cd01117">
    <property type="entry name" value="YbiR_permease"/>
    <property type="match status" value="1"/>
</dbReference>
<gene>
    <name evidence="10" type="ORF">H6P81_017186</name>
</gene>
<evidence type="ECO:0000256" key="4">
    <source>
        <dbReference type="ARBA" id="ARBA00022692"/>
    </source>
</evidence>
<organism evidence="10 11">
    <name type="scientific">Aristolochia fimbriata</name>
    <name type="common">White veined hardy Dutchman's pipe vine</name>
    <dbReference type="NCBI Taxonomy" id="158543"/>
    <lineage>
        <taxon>Eukaryota</taxon>
        <taxon>Viridiplantae</taxon>
        <taxon>Streptophyta</taxon>
        <taxon>Embryophyta</taxon>
        <taxon>Tracheophyta</taxon>
        <taxon>Spermatophyta</taxon>
        <taxon>Magnoliopsida</taxon>
        <taxon>Magnoliidae</taxon>
        <taxon>Piperales</taxon>
        <taxon>Aristolochiaceae</taxon>
        <taxon>Aristolochia</taxon>
    </lineage>
</organism>
<dbReference type="PANTHER" id="PTHR43302:SF5">
    <property type="entry name" value="TRANSPORTER ARSB-RELATED"/>
    <property type="match status" value="1"/>
</dbReference>
<dbReference type="PANTHER" id="PTHR43302">
    <property type="entry name" value="TRANSPORTER ARSB-RELATED"/>
    <property type="match status" value="1"/>
</dbReference>
<dbReference type="SUPFAM" id="SSF103473">
    <property type="entry name" value="MFS general substrate transporter"/>
    <property type="match status" value="1"/>
</dbReference>
<dbReference type="AlphaFoldDB" id="A0AAV7E0H0"/>
<reference evidence="10 11" key="1">
    <citation type="submission" date="2021-07" db="EMBL/GenBank/DDBJ databases">
        <title>The Aristolochia fimbriata genome: insights into angiosperm evolution, floral development and chemical biosynthesis.</title>
        <authorList>
            <person name="Jiao Y."/>
        </authorList>
    </citation>
    <scope>NUCLEOTIDE SEQUENCE [LARGE SCALE GENOMIC DNA]</scope>
    <source>
        <strain evidence="10">IBCAS-2021</strain>
        <tissue evidence="10">Leaf</tissue>
    </source>
</reference>
<feature type="transmembrane region" description="Helical" evidence="8">
    <location>
        <begin position="263"/>
        <end position="294"/>
    </location>
</feature>
<keyword evidence="11" id="KW-1185">Reference proteome</keyword>
<feature type="region of interest" description="Disordered" evidence="7">
    <location>
        <begin position="212"/>
        <end position="235"/>
    </location>
</feature>
<feature type="transmembrane region" description="Helical" evidence="8">
    <location>
        <begin position="346"/>
        <end position="372"/>
    </location>
</feature>
<feature type="compositionally biased region" description="Basic and acidic residues" evidence="7">
    <location>
        <begin position="214"/>
        <end position="228"/>
    </location>
</feature>
<evidence type="ECO:0000256" key="1">
    <source>
        <dbReference type="ARBA" id="ARBA00004651"/>
    </source>
</evidence>
<dbReference type="Pfam" id="PF03600">
    <property type="entry name" value="CitMHS"/>
    <property type="match status" value="1"/>
</dbReference>
<feature type="transmembrane region" description="Helical" evidence="8">
    <location>
        <begin position="437"/>
        <end position="453"/>
    </location>
</feature>
<evidence type="ECO:0000313" key="10">
    <source>
        <dbReference type="EMBL" id="KAG9441332.1"/>
    </source>
</evidence>